<dbReference type="SUPFAM" id="SSF52777">
    <property type="entry name" value="CoA-dependent acyltransferases"/>
    <property type="match status" value="8"/>
</dbReference>
<keyword evidence="2" id="KW-0596">Phosphopantetheine</keyword>
<dbReference type="InterPro" id="IPR010071">
    <property type="entry name" value="AA_adenyl_dom"/>
</dbReference>
<dbReference type="GO" id="GO:0043041">
    <property type="term" value="P:amino acid activation for nonribosomal peptide biosynthetic process"/>
    <property type="evidence" value="ECO:0007669"/>
    <property type="project" value="TreeGrafter"/>
</dbReference>
<gene>
    <name evidence="5" type="ORF">HG263_16110</name>
</gene>
<dbReference type="InterPro" id="IPR009081">
    <property type="entry name" value="PP-bd_ACP"/>
</dbReference>
<dbReference type="Gene3D" id="1.10.1200.10">
    <property type="entry name" value="ACP-like"/>
    <property type="match status" value="4"/>
</dbReference>
<dbReference type="GO" id="GO:0005737">
    <property type="term" value="C:cytoplasm"/>
    <property type="evidence" value="ECO:0007669"/>
    <property type="project" value="TreeGrafter"/>
</dbReference>
<dbReference type="Gene3D" id="3.40.50.980">
    <property type="match status" value="6"/>
</dbReference>
<dbReference type="FunFam" id="1.10.1200.10:FF:000005">
    <property type="entry name" value="Nonribosomal peptide synthetase 1"/>
    <property type="match status" value="2"/>
</dbReference>
<proteinExistence type="predicted"/>
<dbReference type="InterPro" id="IPR000873">
    <property type="entry name" value="AMP-dep_synth/lig_dom"/>
</dbReference>
<dbReference type="FunFam" id="3.30.300.30:FF:000015">
    <property type="entry name" value="Nonribosomal peptide synthase SidD"/>
    <property type="match status" value="1"/>
</dbReference>
<reference evidence="5 6" key="1">
    <citation type="submission" date="2020-04" db="EMBL/GenBank/DDBJ databases">
        <title>Pseudoalteromonas caenipelagi sp. nov., isolated from a tidal flat.</title>
        <authorList>
            <person name="Park S."/>
            <person name="Yoon J.-H."/>
        </authorList>
    </citation>
    <scope>NUCLEOTIDE SEQUENCE [LARGE SCALE GENOMIC DNA]</scope>
    <source>
        <strain evidence="5 6">JBTF-M23</strain>
    </source>
</reference>
<evidence type="ECO:0000313" key="6">
    <source>
        <dbReference type="Proteomes" id="UP000586305"/>
    </source>
</evidence>
<accession>A0A849VKB2</accession>
<feature type="domain" description="Carrier" evidence="4">
    <location>
        <begin position="4094"/>
        <end position="4169"/>
    </location>
</feature>
<feature type="domain" description="Carrier" evidence="4">
    <location>
        <begin position="537"/>
        <end position="612"/>
    </location>
</feature>
<evidence type="ECO:0000259" key="4">
    <source>
        <dbReference type="PROSITE" id="PS50075"/>
    </source>
</evidence>
<dbReference type="SUPFAM" id="SSF47336">
    <property type="entry name" value="ACP-like"/>
    <property type="match status" value="4"/>
</dbReference>
<dbReference type="InterPro" id="IPR006162">
    <property type="entry name" value="Ppantetheine_attach_site"/>
</dbReference>
<dbReference type="Pfam" id="PF00501">
    <property type="entry name" value="AMP-binding"/>
    <property type="match status" value="4"/>
</dbReference>
<dbReference type="RefSeq" id="WP_171627110.1">
    <property type="nucleotide sequence ID" value="NZ_JABBPG010000007.1"/>
</dbReference>
<dbReference type="PANTHER" id="PTHR45527">
    <property type="entry name" value="NONRIBOSOMAL PEPTIDE SYNTHETASE"/>
    <property type="match status" value="1"/>
</dbReference>
<dbReference type="Gene3D" id="3.30.300.30">
    <property type="match status" value="4"/>
</dbReference>
<sequence>MNVWHDFALAANQYRSNTAIEYGSLRYSYDQLSQAVASLQQQVTQRLVSQSLVARQPARIAVYLDKSPLWVASLLMTQKAGHIFIPIDPKWPAKRSQLILRQAQPSIVLCDKHTVSSLSDTVVSDTTNTLLVNDAVFDTQISQELTGESAHQAGYLYFTSGSTGEPKGILGRTDSLAHFIRWQSDFVQVEEQDKASMLTSVGFDPVLRDTLLPLCNGATLVIPTNTDILLDPQATLTFLTQSKVTLVHQVPSIIELWLGQPDHLIAQAFSHIRALMLAGEKLRPELADRVYALAPEKLKLYNLYGPTETTLARFCYPVPRLPLNALKALGATIPVGKPIADSSFLLKQNEHEKENQALRQGEVVIKSQYCSAGYWDAEHLKAVAFADSFEQMEYATGDQGELNCHGDLVILGRLDKQIKINGQRVELAEIELAYERLAEVQKAVVTYHQNAQGAQHIYAHLIAPQALELDQLHSQLAEQLPAYMIPSKVFQHARFELLPNGKSDRMLLLNFSKGDVQLSDVTQLTAIQSDNLAVSWPTEAPAAQTITALWQSVFTDAHFSAATSAFSLGGSSLQLVSLLAQLKMQTGVAIPYFEFAKQPTPLNLLALYHQYEDTPAQLQSSEIADDNALTLAQKGLVFTQQLYPQQPLYNMPYALTFEGQVDVDRLSQALAKLSEHNGLSQAIDLDNFQWCNGLSPALTSLQVAQLVDAKQALEQWAAASFDLEHGPLLKVMVVQSQSHWQLAICAHHLLMDADKFALVFENLLALYHQTALIKAPEQQDNSQLLADYNSAQNYWQQRLDGVNTELDLTGMQYNTAPFSGGLYAFELSEKLTKSLLSVAKQQQVSMNSLLFSAFQVFLFKYSCQSQIITGLPFKITSAQQTRFNINPLPIVTEFDMQQPFSELLARVSQDIQTAIHYGIYPFANMVSDLKLQGTLGVHPVFQSLFAYHENNLPVVYSKAGLDRIDSKIARYSLSADMWLHGSQLKGLFEYGAIAFDEFQAAQIVTHFTQLLEEIVVTPNAPLSHLSLLDEQQHEQLHQLARVSGQMPKIHTIDGMIEAQALATPTLGAVTYQSQTISYEELEARALLWAQQLYHLGVRPNTRVGLSISRSIELVVGFYAILKLGAVYVPLDPDYPAQRREFIIEDTQMRFLLCESQVLEQYQSMDVRCLVFDNKGVIYEHGANSSLSLDKLAELPRYQAEHTGQDVAYIIYTSGSTGKPKGVEVPHIGVCNLAYGEVEFLDMKPGSKVLQFASFSFDTSIWEIVMTLCSGGVLVMADKLAILPGPDLANTLLEQRITHVTLPASSLAALPYQAYPDLSVIITAGEACAIDLLRLWGKGRRFVNSYGPTEASVSASNAELQWDDEQVHIGQPLPNVQTWVLDSAQQLRPQGLPGELYVGGIGVAKGYLNRPELTAEKFVADPFAADKHAKMYRTGDLVRLNQHGQLEFLGRIDEQVKVRGYRIEPSEIETVLRQDAHIIDAKVIVKHLESVPLLVAYVSIGQHTFDEKTLRAYLAEQLPSYMQPDRFVAMQDFPRLPNNKINVKALPEPQMQRTHTYDFDGDDEVAGQVARIWQDFLAVERIAQSDNFFSLGGNSLLAVSMMRVLSKAFAVDLGVSELFRYPTVSELALNITQLLQDKPEQANHSEQQIESQTWYPMTASQQRLYYLQQLDEQATSYNLVFCDFLTGELQPDKLYGALELTLKRHGGLRCEFRQSNVGLEQRVVDNMQLLKQIDYSAQPELFYDFCQQFSDTARTHVWKLSSAVPLHLTLITDNHTHHAVILACHHIMLDQEALARFRSDWQQTYLQLCDVNHDELAAEQDVVDYQIIKHALWQQQNRGSVVWQNSLDFWQSHLCDAQTQLNLPIGNKGQGIAQASVMQQQVGETVQTWVSTLAKQLQCSEFNCWFGLFYGFLYRYCGAQQDITLLLPILGLSPQEDYVGLRLNTLALRQQCDGKQTLNQLITQTRKRFLDATRHGQIPFDEVVDAVGWGGDKAPEVMFVYKEESGRQPLPNVHTQSLALESQQAKFPLTLFVESSSQSQGANCKWEYDSVRVSDQHMQQIQAAWQLFLANLSTLDTEVTALKDVPINTQTYQQPRFITEQQALPATWLVEQLQQAELQHATQLALSQGDVQLSYAQAKQQSGQLANWLQEQACNTAHQPRCLILQKHSPMLVVSIMAAIKAGWCYIPVDPSYPAARVAHIIDDAKPDIILTDRHSASNFALDGRTPWVAVDQSPLPWQHYNQDYQVATRAKAGYIIYTSGSTGKPKGVEVGLSSLAHYLVFAKSTYLPQSLSGGMILHSSVGFDATVTSLFLPWLTGRPLYIVEPSKPLESLCELFSERRYGAVKIAPAHLDVLRQHVSAEHLGNAAHLIIGGDALHYGALESWRDTDVVVFNEYGPTEATVGCGIYRFEPKLCKTYGATPDGATPDGATPDGAVPIGQAIAGTELLVLDKDHNQVPRGVVGELYIAGFSLAHGYVNMPQVTAEKFSEHPFDKTRKVYQSGDLVKYNDEGQLVYLGRKDNQVKLAGNRIELSDVQACTLSIDVVSDAIALIKDNAQGNKVLALYYVCSGAISEQQLRAKLSAALPQYMIPAQLFELAAMPLTHNGKVDRTALLAITPNNNLTTEDENTSPVIDTLRAIWQEVLKLERISVDDNFFALGGDSIVSLQIIFKAREQGLKITPRMMLTHQSIAQLAAVVSLDTQQQVTQQEGVFALTPILQWAIAYNAPQINHLNQSRIVTLPNNCDLAVLQQALLSVINHHGMLRFKLYQAQQQWRAEIAPAFAALQLEEPVSLSHDEFDTWLKVQQSSLDLAQQPWLIRPFVLADNQPCLLWVMHHGAVDHVSWQIIIDDLNRAYQQLLDGESVQLGAVTCGYANWAKWCNTHSVARMDKLSQSRIARLPLYDDDLSTPLLAGDTQVFTQTLQIDLYQELNDSVLTQHAQQVLLVSAMAQAIREWAEIERVLIVSESHGRGVDALDVSRTVGWFTHFNPLLVQTSGRLLDTLHASRQQVMAAAQLASVDRTLDKAVLEQAHVCLNFLGKSSTNNDKQALALDSELLLPYQTGANNHRGFALTLDVEATDKGLKLYWSHACHGDSAQRVKELANCFESNLNALLVLLEQKQSTAFLAICDAQVNISAAQLAQLSEQQPLERVLSANSMQQAMVFHSLHNERGHFYHEQLCFDLPQAKPHDQSHYQHCWQQLVDTHPMLRVKFVSTVTDEPLLVVDSHVQAVWQAVSIESAEQLQTLLDADKEQGFALEQAPLHRVYWLEQGEQIKMLLVHHHGILDGWSVSLLLAQFTDLLNNKPVAKASYDLVAQKNEFAIVAPFWRSQLTDFVHSKLPLDTVSVMQQAEGEVGHYISEYLHLSMPETDALKALARSANVSINTVLQGAWALVLQRQQGHAKVCFGVTHAGRQPERGQLQQSIGLFIETLPLPIDYQGQTQLGEWLGHIQQQMGQVQSHAADLGELKVIAGLSAESRLFDSLVVFENYPHERQPSHFVFDFAIEKTETPLTLVISEQQGLNIKFNYHSPSAAGHEQLLGLIGQLERVLQQLSGSQLSAPLAHINTVPLEQQARLLNEWQGEHVPLPAQDFVSLFDKMVAQYPQQCAVSAPNGELSYAQLAVRSEQLAATLLGKGITAGEYVGVCYRAHSDLLVAIIALLKAGAAYIPIEPNYPAQRKQYMLKQAQAQMLLCDDTQDEWLQHLDVSAYQVDELIQQPVPRPEVWPHLSHKSPCYAIYTSGSTGQPKGVAISHGALLNYVAHCQRAYHYPVAGKVPVTTSISFDATVTSLLVPIASGAQVQLFSQETQLIELAKGIQAGSFCLAKLTPAHLDLIHQDLGADFKANIHTLVVGGEALHRATCQPWLADNTRIINEYGPTEATVGCCIYDVPDTEQLVDVPIGRAIQNTQLYVLDEDLALLPIGGEGELYIGGKGLAQGYVNQPQLTAERFVPHPFKTGEILYKTGDRAYFDYTGRLHYRGRNDEQVKVRGHRVELSDIEQNILNHKDVAHVAVVLSQGDSAQANGRARMIAFVVAKQKVTNWPALQASLQEEVANSLPDFMHPDVWQQVSQLPLTANSKVDRKALLELAVEQQVTFLEPSTHTEKKLAQIWREQLQVQQVGQQCSFFDLGGHSLKASQILARVQKEFKVKVPLSAFLRMPTLSALAGVIDKAPKVSTSDIRVSSRRKRQ</sequence>
<organism evidence="5 6">
    <name type="scientific">Pseudoalteromonas caenipelagi</name>
    <dbReference type="NCBI Taxonomy" id="2726988"/>
    <lineage>
        <taxon>Bacteria</taxon>
        <taxon>Pseudomonadati</taxon>
        <taxon>Pseudomonadota</taxon>
        <taxon>Gammaproteobacteria</taxon>
        <taxon>Alteromonadales</taxon>
        <taxon>Pseudoalteromonadaceae</taxon>
        <taxon>Pseudoalteromonas</taxon>
    </lineage>
</organism>
<dbReference type="InterPro" id="IPR023213">
    <property type="entry name" value="CAT-like_dom_sf"/>
</dbReference>
<dbReference type="GO" id="GO:0044550">
    <property type="term" value="P:secondary metabolite biosynthetic process"/>
    <property type="evidence" value="ECO:0007669"/>
    <property type="project" value="TreeGrafter"/>
</dbReference>
<dbReference type="Proteomes" id="UP000586305">
    <property type="component" value="Unassembled WGS sequence"/>
</dbReference>
<dbReference type="Pfam" id="PF00550">
    <property type="entry name" value="PP-binding"/>
    <property type="match status" value="3"/>
</dbReference>
<dbReference type="InterPro" id="IPR020845">
    <property type="entry name" value="AMP-binding_CS"/>
</dbReference>
<dbReference type="FunFam" id="3.40.50.980:FF:000001">
    <property type="entry name" value="Non-ribosomal peptide synthetase"/>
    <property type="match status" value="2"/>
</dbReference>
<dbReference type="CDD" id="cd05930">
    <property type="entry name" value="A_NRPS"/>
    <property type="match status" value="2"/>
</dbReference>
<dbReference type="PROSITE" id="PS00455">
    <property type="entry name" value="AMP_BINDING"/>
    <property type="match status" value="3"/>
</dbReference>
<dbReference type="InterPro" id="IPR001242">
    <property type="entry name" value="Condensation_dom"/>
</dbReference>
<dbReference type="Gene3D" id="3.40.50.12780">
    <property type="entry name" value="N-terminal domain of ligase-like"/>
    <property type="match status" value="1"/>
</dbReference>
<dbReference type="EMBL" id="JABBPG010000007">
    <property type="protein sequence ID" value="NOU52057.1"/>
    <property type="molecule type" value="Genomic_DNA"/>
</dbReference>
<evidence type="ECO:0000256" key="2">
    <source>
        <dbReference type="ARBA" id="ARBA00022450"/>
    </source>
</evidence>
<dbReference type="NCBIfam" id="TIGR01733">
    <property type="entry name" value="AA-adenyl-dom"/>
    <property type="match status" value="3"/>
</dbReference>
<dbReference type="GO" id="GO:0003824">
    <property type="term" value="F:catalytic activity"/>
    <property type="evidence" value="ECO:0007669"/>
    <property type="project" value="InterPro"/>
</dbReference>
<keyword evidence="6" id="KW-1185">Reference proteome</keyword>
<comment type="cofactor">
    <cofactor evidence="1">
        <name>pantetheine 4'-phosphate</name>
        <dbReference type="ChEBI" id="CHEBI:47942"/>
    </cofactor>
</comment>
<evidence type="ECO:0000256" key="1">
    <source>
        <dbReference type="ARBA" id="ARBA00001957"/>
    </source>
</evidence>
<dbReference type="Gene3D" id="2.30.38.10">
    <property type="entry name" value="Luciferase, Domain 3"/>
    <property type="match status" value="3"/>
</dbReference>
<dbReference type="SUPFAM" id="SSF56801">
    <property type="entry name" value="Acetyl-CoA synthetase-like"/>
    <property type="match status" value="4"/>
</dbReference>
<dbReference type="Gene3D" id="3.30.559.10">
    <property type="entry name" value="Chloramphenicol acetyltransferase-like domain"/>
    <property type="match status" value="4"/>
</dbReference>
<dbReference type="FunFam" id="2.30.38.10:FF:000001">
    <property type="entry name" value="Non-ribosomal peptide synthetase PvdI"/>
    <property type="match status" value="1"/>
</dbReference>
<dbReference type="GO" id="GO:0031177">
    <property type="term" value="F:phosphopantetheine binding"/>
    <property type="evidence" value="ECO:0007669"/>
    <property type="project" value="InterPro"/>
</dbReference>
<dbReference type="PROSITE" id="PS00012">
    <property type="entry name" value="PHOSPHOPANTETHEINE"/>
    <property type="match status" value="1"/>
</dbReference>
<comment type="caution">
    <text evidence="5">The sequence shown here is derived from an EMBL/GenBank/DDBJ whole genome shotgun (WGS) entry which is preliminary data.</text>
</comment>
<protein>
    <submittedName>
        <fullName evidence="5">Amino acid adenylation domain-containing protein</fullName>
    </submittedName>
</protein>
<dbReference type="SMART" id="SM00823">
    <property type="entry name" value="PKS_PP"/>
    <property type="match status" value="3"/>
</dbReference>
<dbReference type="PANTHER" id="PTHR45527:SF1">
    <property type="entry name" value="FATTY ACID SYNTHASE"/>
    <property type="match status" value="1"/>
</dbReference>
<dbReference type="InterPro" id="IPR025110">
    <property type="entry name" value="AMP-bd_C"/>
</dbReference>
<name>A0A849VKB2_9GAMM</name>
<dbReference type="InterPro" id="IPR020806">
    <property type="entry name" value="PKS_PP-bd"/>
</dbReference>
<keyword evidence="3" id="KW-0597">Phosphoprotein</keyword>
<dbReference type="Pfam" id="PF00668">
    <property type="entry name" value="Condensation"/>
    <property type="match status" value="4"/>
</dbReference>
<dbReference type="Gene3D" id="3.30.559.30">
    <property type="entry name" value="Nonribosomal peptide synthetase, condensation domain"/>
    <property type="match status" value="4"/>
</dbReference>
<dbReference type="NCBIfam" id="NF003417">
    <property type="entry name" value="PRK04813.1"/>
    <property type="match status" value="4"/>
</dbReference>
<dbReference type="InterPro" id="IPR036736">
    <property type="entry name" value="ACP-like_sf"/>
</dbReference>
<feature type="domain" description="Carrier" evidence="4">
    <location>
        <begin position="2626"/>
        <end position="2700"/>
    </location>
</feature>
<dbReference type="InterPro" id="IPR042099">
    <property type="entry name" value="ANL_N_sf"/>
</dbReference>
<dbReference type="InterPro" id="IPR045851">
    <property type="entry name" value="AMP-bd_C_sf"/>
</dbReference>
<evidence type="ECO:0000313" key="5">
    <source>
        <dbReference type="EMBL" id="NOU52057.1"/>
    </source>
</evidence>
<evidence type="ECO:0000256" key="3">
    <source>
        <dbReference type="ARBA" id="ARBA00022553"/>
    </source>
</evidence>
<dbReference type="Pfam" id="PF13193">
    <property type="entry name" value="AMP-binding_C"/>
    <property type="match status" value="1"/>
</dbReference>
<feature type="domain" description="Carrier" evidence="4">
    <location>
        <begin position="1559"/>
        <end position="1634"/>
    </location>
</feature>
<dbReference type="PROSITE" id="PS50075">
    <property type="entry name" value="CARRIER"/>
    <property type="match status" value="4"/>
</dbReference>